<dbReference type="EMBL" id="JAOYFB010000002">
    <property type="protein sequence ID" value="KAK4006550.1"/>
    <property type="molecule type" value="Genomic_DNA"/>
</dbReference>
<organism evidence="1 2">
    <name type="scientific">Daphnia magna</name>
    <dbReference type="NCBI Taxonomy" id="35525"/>
    <lineage>
        <taxon>Eukaryota</taxon>
        <taxon>Metazoa</taxon>
        <taxon>Ecdysozoa</taxon>
        <taxon>Arthropoda</taxon>
        <taxon>Crustacea</taxon>
        <taxon>Branchiopoda</taxon>
        <taxon>Diplostraca</taxon>
        <taxon>Cladocera</taxon>
        <taxon>Anomopoda</taxon>
        <taxon>Daphniidae</taxon>
        <taxon>Daphnia</taxon>
    </lineage>
</organism>
<evidence type="ECO:0000313" key="1">
    <source>
        <dbReference type="EMBL" id="KAK4006550.1"/>
    </source>
</evidence>
<dbReference type="Proteomes" id="UP001234178">
    <property type="component" value="Unassembled WGS sequence"/>
</dbReference>
<sequence length="59" mass="6524">MTRATALVGTEAAVALWYNTAKVSTLTHGNVLDASYAQSPNCRLLSQLNYLEIRKRLMP</sequence>
<reference evidence="1 2" key="1">
    <citation type="journal article" date="2023" name="Nucleic Acids Res.">
        <title>The hologenome of Daphnia magna reveals possible DNA methylation and microbiome-mediated evolution of the host genome.</title>
        <authorList>
            <person name="Chaturvedi A."/>
            <person name="Li X."/>
            <person name="Dhandapani V."/>
            <person name="Marshall H."/>
            <person name="Kissane S."/>
            <person name="Cuenca-Cambronero M."/>
            <person name="Asole G."/>
            <person name="Calvet F."/>
            <person name="Ruiz-Romero M."/>
            <person name="Marangio P."/>
            <person name="Guigo R."/>
            <person name="Rago D."/>
            <person name="Mirbahai L."/>
            <person name="Eastwood N."/>
            <person name="Colbourne J.K."/>
            <person name="Zhou J."/>
            <person name="Mallon E."/>
            <person name="Orsini L."/>
        </authorList>
    </citation>
    <scope>NUCLEOTIDE SEQUENCE [LARGE SCALE GENOMIC DNA]</scope>
    <source>
        <strain evidence="1">LRV0_1</strain>
    </source>
</reference>
<protein>
    <submittedName>
        <fullName evidence="1">Uncharacterized protein</fullName>
    </submittedName>
</protein>
<proteinExistence type="predicted"/>
<name>A0ABQ9Z281_9CRUS</name>
<comment type="caution">
    <text evidence="1">The sequence shown here is derived from an EMBL/GenBank/DDBJ whole genome shotgun (WGS) entry which is preliminary data.</text>
</comment>
<evidence type="ECO:0000313" key="2">
    <source>
        <dbReference type="Proteomes" id="UP001234178"/>
    </source>
</evidence>
<gene>
    <name evidence="1" type="ORF">OUZ56_011705</name>
</gene>
<keyword evidence="2" id="KW-1185">Reference proteome</keyword>
<accession>A0ABQ9Z281</accession>